<reference evidence="9" key="2">
    <citation type="submission" date="2020-12" db="EMBL/GenBank/DDBJ databases">
        <authorList>
            <person name="Kanost M."/>
        </authorList>
    </citation>
    <scope>NUCLEOTIDE SEQUENCE</scope>
</reference>
<dbReference type="InterPro" id="IPR015679">
    <property type="entry name" value="PLipase_D_fam"/>
</dbReference>
<organism evidence="9 10">
    <name type="scientific">Manduca sexta</name>
    <name type="common">Tobacco hawkmoth</name>
    <name type="synonym">Tobacco hornworm</name>
    <dbReference type="NCBI Taxonomy" id="7130"/>
    <lineage>
        <taxon>Eukaryota</taxon>
        <taxon>Metazoa</taxon>
        <taxon>Ecdysozoa</taxon>
        <taxon>Arthropoda</taxon>
        <taxon>Hexapoda</taxon>
        <taxon>Insecta</taxon>
        <taxon>Pterygota</taxon>
        <taxon>Neoptera</taxon>
        <taxon>Endopterygota</taxon>
        <taxon>Lepidoptera</taxon>
        <taxon>Glossata</taxon>
        <taxon>Ditrysia</taxon>
        <taxon>Bombycoidea</taxon>
        <taxon>Sphingidae</taxon>
        <taxon>Sphinginae</taxon>
        <taxon>Sphingini</taxon>
        <taxon>Manduca</taxon>
    </lineage>
</organism>
<dbReference type="PANTHER" id="PTHR18896:SF76">
    <property type="entry name" value="PHOSPHOLIPASE"/>
    <property type="match status" value="1"/>
</dbReference>
<evidence type="ECO:0000256" key="3">
    <source>
        <dbReference type="ARBA" id="ARBA00022737"/>
    </source>
</evidence>
<sequence>RDFTYPNVHHSFAPARAATLAGALVDGAAHFAAVADAMELARDEIFIADWWLSPEVYMKRPALDGNYWRLDMILKRKAAQGVKIFIMLYKEVEMALGINSYYSKSRLASENIKVFRHPDHAKAGVFFWAHHEKLVVIDQTVAFVGGIDLCYGRWDDAKHRLTDLGNITQPSTAIRTKKKTSSSPGGGGLYIPNAQGIEAALELAKSSKDLVIGLNSTTLEDPEPSPPPQQTETENVPKPDLPVLEPGDQLLIASNPQGDQLVLTANPELSKYDTPEVQKRNVLNKITDRGKDIISIIYPPFEEERNEQKFDDSEVKKAEKYAISNKQVLLTDALG</sequence>
<name>A0A922CZX4_MANSE</name>
<keyword evidence="3" id="KW-0677">Repeat</keyword>
<keyword evidence="10" id="KW-1185">Reference proteome</keyword>
<evidence type="ECO:0000313" key="9">
    <source>
        <dbReference type="EMBL" id="KAG6465920.1"/>
    </source>
</evidence>
<dbReference type="AlphaFoldDB" id="A0A922CZX4"/>
<evidence type="ECO:0000256" key="4">
    <source>
        <dbReference type="ARBA" id="ARBA00022801"/>
    </source>
</evidence>
<dbReference type="PROSITE" id="PS50035">
    <property type="entry name" value="PLD"/>
    <property type="match status" value="1"/>
</dbReference>
<dbReference type="GO" id="GO:0060627">
    <property type="term" value="P:regulation of vesicle-mediated transport"/>
    <property type="evidence" value="ECO:0007669"/>
    <property type="project" value="TreeGrafter"/>
</dbReference>
<accession>A0A922CZX4</accession>
<comment type="caution">
    <text evidence="9">The sequence shown here is derived from an EMBL/GenBank/DDBJ whole genome shotgun (WGS) entry which is preliminary data.</text>
</comment>
<proteinExistence type="predicted"/>
<dbReference type="EMBL" id="JH670105">
    <property type="protein sequence ID" value="KAG6465920.1"/>
    <property type="molecule type" value="Genomic_DNA"/>
</dbReference>
<evidence type="ECO:0000256" key="1">
    <source>
        <dbReference type="ARBA" id="ARBA00000798"/>
    </source>
</evidence>
<keyword evidence="5" id="KW-0442">Lipid degradation</keyword>
<dbReference type="EC" id="3.1.4.4" evidence="2"/>
<dbReference type="CDD" id="cd09138">
    <property type="entry name" value="PLDc_vPLD1_2_yPLD_like_1"/>
    <property type="match status" value="1"/>
</dbReference>
<evidence type="ECO:0000259" key="8">
    <source>
        <dbReference type="PROSITE" id="PS50035"/>
    </source>
</evidence>
<dbReference type="GO" id="GO:0004630">
    <property type="term" value="F:phospholipase D activity"/>
    <property type="evidence" value="ECO:0007669"/>
    <property type="project" value="UniProtKB-EC"/>
</dbReference>
<dbReference type="GO" id="GO:0009395">
    <property type="term" value="P:phospholipid catabolic process"/>
    <property type="evidence" value="ECO:0007669"/>
    <property type="project" value="TreeGrafter"/>
</dbReference>
<evidence type="ECO:0000256" key="5">
    <source>
        <dbReference type="ARBA" id="ARBA00022963"/>
    </source>
</evidence>
<keyword evidence="4" id="KW-0378">Hydrolase</keyword>
<dbReference type="SMART" id="SM00155">
    <property type="entry name" value="PLDc"/>
    <property type="match status" value="1"/>
</dbReference>
<comment type="catalytic activity">
    <reaction evidence="1">
        <text>a 1,2-diacyl-sn-glycero-3-phosphocholine + H2O = a 1,2-diacyl-sn-glycero-3-phosphate + choline + H(+)</text>
        <dbReference type="Rhea" id="RHEA:14445"/>
        <dbReference type="ChEBI" id="CHEBI:15354"/>
        <dbReference type="ChEBI" id="CHEBI:15377"/>
        <dbReference type="ChEBI" id="CHEBI:15378"/>
        <dbReference type="ChEBI" id="CHEBI:57643"/>
        <dbReference type="ChEBI" id="CHEBI:58608"/>
        <dbReference type="EC" id="3.1.4.4"/>
    </reaction>
</comment>
<evidence type="ECO:0000256" key="7">
    <source>
        <dbReference type="SAM" id="MobiDB-lite"/>
    </source>
</evidence>
<evidence type="ECO:0000256" key="6">
    <source>
        <dbReference type="ARBA" id="ARBA00023098"/>
    </source>
</evidence>
<evidence type="ECO:0000313" key="10">
    <source>
        <dbReference type="Proteomes" id="UP000791440"/>
    </source>
</evidence>
<gene>
    <name evidence="9" type="ORF">O3G_MSEX015500</name>
</gene>
<keyword evidence="6" id="KW-0443">Lipid metabolism</keyword>
<evidence type="ECO:0000256" key="2">
    <source>
        <dbReference type="ARBA" id="ARBA00012027"/>
    </source>
</evidence>
<dbReference type="Proteomes" id="UP000791440">
    <property type="component" value="Unassembled WGS sequence"/>
</dbReference>
<dbReference type="PANTHER" id="PTHR18896">
    <property type="entry name" value="PHOSPHOLIPASE D"/>
    <property type="match status" value="1"/>
</dbReference>
<feature type="region of interest" description="Disordered" evidence="7">
    <location>
        <begin position="216"/>
        <end position="239"/>
    </location>
</feature>
<dbReference type="Pfam" id="PF00614">
    <property type="entry name" value="PLDc"/>
    <property type="match status" value="1"/>
</dbReference>
<protein>
    <recommendedName>
        <fullName evidence="2">phospholipase D</fullName>
        <ecNumber evidence="2">3.1.4.4</ecNumber>
    </recommendedName>
</protein>
<dbReference type="InterPro" id="IPR001736">
    <property type="entry name" value="PLipase_D/transphosphatidylase"/>
</dbReference>
<reference evidence="9" key="1">
    <citation type="journal article" date="2016" name="Insect Biochem. Mol. Biol.">
        <title>Multifaceted biological insights from a draft genome sequence of the tobacco hornworm moth, Manduca sexta.</title>
        <authorList>
            <person name="Kanost M.R."/>
            <person name="Arrese E.L."/>
            <person name="Cao X."/>
            <person name="Chen Y.R."/>
            <person name="Chellapilla S."/>
            <person name="Goldsmith M.R."/>
            <person name="Grosse-Wilde E."/>
            <person name="Heckel D.G."/>
            <person name="Herndon N."/>
            <person name="Jiang H."/>
            <person name="Papanicolaou A."/>
            <person name="Qu J."/>
            <person name="Soulages J.L."/>
            <person name="Vogel H."/>
            <person name="Walters J."/>
            <person name="Waterhouse R.M."/>
            <person name="Ahn S.J."/>
            <person name="Almeida F.C."/>
            <person name="An C."/>
            <person name="Aqrawi P."/>
            <person name="Bretschneider A."/>
            <person name="Bryant W.B."/>
            <person name="Bucks S."/>
            <person name="Chao H."/>
            <person name="Chevignon G."/>
            <person name="Christen J.M."/>
            <person name="Clarke D.F."/>
            <person name="Dittmer N.T."/>
            <person name="Ferguson L.C.F."/>
            <person name="Garavelou S."/>
            <person name="Gordon K.H.J."/>
            <person name="Gunaratna R.T."/>
            <person name="Han Y."/>
            <person name="Hauser F."/>
            <person name="He Y."/>
            <person name="Heidel-Fischer H."/>
            <person name="Hirsh A."/>
            <person name="Hu Y."/>
            <person name="Jiang H."/>
            <person name="Kalra D."/>
            <person name="Klinner C."/>
            <person name="Konig C."/>
            <person name="Kovar C."/>
            <person name="Kroll A.R."/>
            <person name="Kuwar S.S."/>
            <person name="Lee S.L."/>
            <person name="Lehman R."/>
            <person name="Li K."/>
            <person name="Li Z."/>
            <person name="Liang H."/>
            <person name="Lovelace S."/>
            <person name="Lu Z."/>
            <person name="Mansfield J.H."/>
            <person name="McCulloch K.J."/>
            <person name="Mathew T."/>
            <person name="Morton B."/>
            <person name="Muzny D.M."/>
            <person name="Neunemann D."/>
            <person name="Ongeri F."/>
            <person name="Pauchet Y."/>
            <person name="Pu L.L."/>
            <person name="Pyrousis I."/>
            <person name="Rao X.J."/>
            <person name="Redding A."/>
            <person name="Roesel C."/>
            <person name="Sanchez-Gracia A."/>
            <person name="Schaack S."/>
            <person name="Shukla A."/>
            <person name="Tetreau G."/>
            <person name="Wang Y."/>
            <person name="Xiong G.H."/>
            <person name="Traut W."/>
            <person name="Walsh T.K."/>
            <person name="Worley K.C."/>
            <person name="Wu D."/>
            <person name="Wu W."/>
            <person name="Wu Y.Q."/>
            <person name="Zhang X."/>
            <person name="Zou Z."/>
            <person name="Zucker H."/>
            <person name="Briscoe A.D."/>
            <person name="Burmester T."/>
            <person name="Clem R.J."/>
            <person name="Feyereisen R."/>
            <person name="Grimmelikhuijzen C.J.P."/>
            <person name="Hamodrakas S.J."/>
            <person name="Hansson B.S."/>
            <person name="Huguet E."/>
            <person name="Jermiin L.S."/>
            <person name="Lan Q."/>
            <person name="Lehman H.K."/>
            <person name="Lorenzen M."/>
            <person name="Merzendorfer H."/>
            <person name="Michalopoulos I."/>
            <person name="Morton D.B."/>
            <person name="Muthukrishnan S."/>
            <person name="Oakeshott J.G."/>
            <person name="Palmer W."/>
            <person name="Park Y."/>
            <person name="Passarelli A.L."/>
            <person name="Rozas J."/>
            <person name="Schwartz L.M."/>
            <person name="Smith W."/>
            <person name="Southgate A."/>
            <person name="Vilcinskas A."/>
            <person name="Vogt R."/>
            <person name="Wang P."/>
            <person name="Werren J."/>
            <person name="Yu X.Q."/>
            <person name="Zhou J.J."/>
            <person name="Brown S.J."/>
            <person name="Scherer S.E."/>
            <person name="Richards S."/>
            <person name="Blissard G.W."/>
        </authorList>
    </citation>
    <scope>NUCLEOTIDE SEQUENCE</scope>
</reference>
<feature type="domain" description="PLD phosphodiesterase" evidence="8">
    <location>
        <begin position="126"/>
        <end position="153"/>
    </location>
</feature>
<feature type="non-terminal residue" evidence="9">
    <location>
        <position position="1"/>
    </location>
</feature>